<gene>
    <name evidence="1" type="ORF">BN9_103140</name>
</gene>
<dbReference type="EMBL" id="CAIX01000270">
    <property type="protein sequence ID" value="CCI49060.1"/>
    <property type="molecule type" value="Genomic_DNA"/>
</dbReference>
<organism evidence="1 2">
    <name type="scientific">Albugo candida</name>
    <dbReference type="NCBI Taxonomy" id="65357"/>
    <lineage>
        <taxon>Eukaryota</taxon>
        <taxon>Sar</taxon>
        <taxon>Stramenopiles</taxon>
        <taxon>Oomycota</taxon>
        <taxon>Peronosporomycetes</taxon>
        <taxon>Albuginales</taxon>
        <taxon>Albuginaceae</taxon>
        <taxon>Albugo</taxon>
    </lineage>
</organism>
<dbReference type="AlphaFoldDB" id="A0A024GRS4"/>
<proteinExistence type="predicted"/>
<sequence length="222" mass="25134">MGSKARKLQGVFSICIAVENVNCTAAIRHLELSAIKTCTFVARLYGYLNCCIGSQRSTEGNPSAIGLARSSRKLFLMSHVWPHSECLLRCVSYKMSQSIRAASTALILHFLEEIEVYHCNKEVMISIIDQALYGLRQLGREFNIRVSRCFVYHGSNQWGTKRKSTVKKSFSATISHISVATRVLRHLMCTKSRDNVYLKTSSESTIRIDRRRGRICHIMPSL</sequence>
<protein>
    <submittedName>
        <fullName evidence="1">Uncharacterized protein</fullName>
    </submittedName>
</protein>
<name>A0A024GRS4_9STRA</name>
<reference evidence="1 2" key="1">
    <citation type="submission" date="2012-05" db="EMBL/GenBank/DDBJ databases">
        <title>Recombination and specialization in a pathogen metapopulation.</title>
        <authorList>
            <person name="Gardiner A."/>
            <person name="Kemen E."/>
            <person name="Schultz-Larsen T."/>
            <person name="MacLean D."/>
            <person name="Van Oosterhout C."/>
            <person name="Jones J.D.G."/>
        </authorList>
    </citation>
    <scope>NUCLEOTIDE SEQUENCE [LARGE SCALE GENOMIC DNA]</scope>
    <source>
        <strain evidence="1 2">Ac Nc2</strain>
    </source>
</reference>
<dbReference type="Proteomes" id="UP000053237">
    <property type="component" value="Unassembled WGS sequence"/>
</dbReference>
<evidence type="ECO:0000313" key="2">
    <source>
        <dbReference type="Proteomes" id="UP000053237"/>
    </source>
</evidence>
<accession>A0A024GRS4</accession>
<dbReference type="InParanoid" id="A0A024GRS4"/>
<evidence type="ECO:0000313" key="1">
    <source>
        <dbReference type="EMBL" id="CCI49060.1"/>
    </source>
</evidence>
<comment type="caution">
    <text evidence="1">The sequence shown here is derived from an EMBL/GenBank/DDBJ whole genome shotgun (WGS) entry which is preliminary data.</text>
</comment>
<keyword evidence="2" id="KW-1185">Reference proteome</keyword>
<dbReference type="OrthoDB" id="117958at2759"/>